<feature type="domain" description="AB hydrolase-1" evidence="2">
    <location>
        <begin position="98"/>
        <end position="143"/>
    </location>
</feature>
<organism evidence="3 4">
    <name type="scientific">Chondromyces apiculatus DSM 436</name>
    <dbReference type="NCBI Taxonomy" id="1192034"/>
    <lineage>
        <taxon>Bacteria</taxon>
        <taxon>Pseudomonadati</taxon>
        <taxon>Myxococcota</taxon>
        <taxon>Polyangia</taxon>
        <taxon>Polyangiales</taxon>
        <taxon>Polyangiaceae</taxon>
        <taxon>Chondromyces</taxon>
    </lineage>
</organism>
<dbReference type="Gene3D" id="3.40.50.1820">
    <property type="entry name" value="alpha/beta hydrolase"/>
    <property type="match status" value="1"/>
</dbReference>
<dbReference type="EMBL" id="ASRX01000016">
    <property type="protein sequence ID" value="EYF06469.1"/>
    <property type="molecule type" value="Genomic_DNA"/>
</dbReference>
<sequence>MHVRSRVRVLAGWLATASAVASGWAAGASGCASATTPVAGPDPAVVAPPAGAPSTTATKAAAPVALDPELTSYEYPFPVQLFSLTSQRQALRMAYEAYQFSFQALVANTRALLESLGVARVSVVGHSMGGMLAARWALDLPAQTERRALVNPIGLEDWKTVVPYRSIDPRSELVSTGAASDPSTS</sequence>
<evidence type="ECO:0000313" key="4">
    <source>
        <dbReference type="Proteomes" id="UP000019678"/>
    </source>
</evidence>
<dbReference type="InterPro" id="IPR000073">
    <property type="entry name" value="AB_hydrolase_1"/>
</dbReference>
<dbReference type="PROSITE" id="PS51257">
    <property type="entry name" value="PROKAR_LIPOPROTEIN"/>
    <property type="match status" value="1"/>
</dbReference>
<dbReference type="Pfam" id="PF00561">
    <property type="entry name" value="Abhydrolase_1"/>
    <property type="match status" value="1"/>
</dbReference>
<feature type="signal peptide" evidence="1">
    <location>
        <begin position="1"/>
        <end position="21"/>
    </location>
</feature>
<dbReference type="Proteomes" id="UP000019678">
    <property type="component" value="Unassembled WGS sequence"/>
</dbReference>
<keyword evidence="3" id="KW-0808">Transferase</keyword>
<name>A0A017TB52_9BACT</name>
<gene>
    <name evidence="3" type="ORF">CAP_1999</name>
</gene>
<evidence type="ECO:0000256" key="1">
    <source>
        <dbReference type="SAM" id="SignalP"/>
    </source>
</evidence>
<dbReference type="GO" id="GO:0016787">
    <property type="term" value="F:hydrolase activity"/>
    <property type="evidence" value="ECO:0007669"/>
    <property type="project" value="UniProtKB-KW"/>
</dbReference>
<dbReference type="InterPro" id="IPR029058">
    <property type="entry name" value="AB_hydrolase_fold"/>
</dbReference>
<dbReference type="STRING" id="1192034.CAP_1999"/>
<dbReference type="GO" id="GO:0016746">
    <property type="term" value="F:acyltransferase activity"/>
    <property type="evidence" value="ECO:0007669"/>
    <property type="project" value="UniProtKB-KW"/>
</dbReference>
<evidence type="ECO:0000313" key="3">
    <source>
        <dbReference type="EMBL" id="EYF06469.1"/>
    </source>
</evidence>
<dbReference type="SUPFAM" id="SSF53474">
    <property type="entry name" value="alpha/beta-Hydrolases"/>
    <property type="match status" value="1"/>
</dbReference>
<keyword evidence="4" id="KW-1185">Reference proteome</keyword>
<keyword evidence="3" id="KW-0378">Hydrolase</keyword>
<evidence type="ECO:0000259" key="2">
    <source>
        <dbReference type="Pfam" id="PF00561"/>
    </source>
</evidence>
<comment type="caution">
    <text evidence="3">The sequence shown here is derived from an EMBL/GenBank/DDBJ whole genome shotgun (WGS) entry which is preliminary data.</text>
</comment>
<proteinExistence type="predicted"/>
<protein>
    <submittedName>
        <fullName evidence="3">Putative hydrolase or acyltransferases (Alpha/beta hydrolase superfamily)</fullName>
    </submittedName>
</protein>
<keyword evidence="3" id="KW-0012">Acyltransferase</keyword>
<dbReference type="eggNOG" id="COG0596">
    <property type="taxonomic scope" value="Bacteria"/>
</dbReference>
<accession>A0A017TB52</accession>
<dbReference type="AlphaFoldDB" id="A0A017TB52"/>
<feature type="chain" id="PRO_5001500140" evidence="1">
    <location>
        <begin position="22"/>
        <end position="185"/>
    </location>
</feature>
<keyword evidence="1" id="KW-0732">Signal</keyword>
<dbReference type="OrthoDB" id="9773293at2"/>
<reference evidence="3 4" key="1">
    <citation type="submission" date="2013-05" db="EMBL/GenBank/DDBJ databases">
        <title>Genome assembly of Chondromyces apiculatus DSM 436.</title>
        <authorList>
            <person name="Sharma G."/>
            <person name="Khatri I."/>
            <person name="Kaur C."/>
            <person name="Mayilraj S."/>
            <person name="Subramanian S."/>
        </authorList>
    </citation>
    <scope>NUCLEOTIDE SEQUENCE [LARGE SCALE GENOMIC DNA]</scope>
    <source>
        <strain evidence="3 4">DSM 436</strain>
    </source>
</reference>